<sequence length="391" mass="44116">MADDFVPLSVQQYSREAIGTDRRRGDSTLNFPLLGLFGEVGSLLAEVKKKQRDKVSYLAYAEAVNEELGDVLWYFNLVASKGGVPFADIVTNLHQGGEPWSSASDEPLTFDALQPSIIDPPKTPTEAFEKTLIELAAAVGRLMDEHAASDLSHDRRRLGPRLASILETLIRAANEAGVSLEAAAVKNRHKTLDRWPVEKNYPQLFDEDAPREEQLPRHLKIEIFERSVSGKNYVFQTCHGLNIGDRLTDNAMTPDDYRFHDVFHYAYVAVLGWSPVTRSLFRLKRKSQPKIDEAQDGARATLIEEGVATWIFGQAMNMKFFEGLAPGDLPFDLLKQVRQFVSGYESAECPAWLWEQAILQGYAAFRYLRENRRGTIIIDMANRRLDIEPIT</sequence>
<dbReference type="EMBL" id="LAXJ01000028">
    <property type="protein sequence ID" value="KRS10644.1"/>
    <property type="molecule type" value="Genomic_DNA"/>
</dbReference>
<dbReference type="Gene3D" id="1.10.287.1080">
    <property type="entry name" value="MazG-like"/>
    <property type="match status" value="1"/>
</dbReference>
<reference evidence="2 3" key="1">
    <citation type="submission" date="2015-04" db="EMBL/GenBank/DDBJ databases">
        <title>The draft genome sequence of Roseovarius sp.R12b.</title>
        <authorList>
            <person name="Li G."/>
            <person name="Lai Q."/>
            <person name="Shao Z."/>
            <person name="Yan P."/>
        </authorList>
    </citation>
    <scope>NUCLEOTIDE SEQUENCE [LARGE SCALE GENOMIC DNA]</scope>
    <source>
        <strain evidence="2 3">R12B</strain>
    </source>
</reference>
<dbReference type="InterPro" id="IPR011379">
    <property type="entry name" value="MazG-related_GP37"/>
</dbReference>
<dbReference type="STRING" id="1641875.XM53_20140"/>
<dbReference type="PATRIC" id="fig|1641875.4.peg.2580"/>
<dbReference type="RefSeq" id="WP_057796609.1">
    <property type="nucleotide sequence ID" value="NZ_LAXJ01000028.1"/>
</dbReference>
<evidence type="ECO:0000313" key="3">
    <source>
        <dbReference type="Proteomes" id="UP000051295"/>
    </source>
</evidence>
<dbReference type="AlphaFoldDB" id="A0A0T5NNU5"/>
<feature type="domain" description="MazG C-terminal" evidence="1">
    <location>
        <begin position="202"/>
        <end position="389"/>
    </location>
</feature>
<evidence type="ECO:0000259" key="1">
    <source>
        <dbReference type="Pfam" id="PF18722"/>
    </source>
</evidence>
<organism evidence="2 3">
    <name type="scientific">Roseovarius atlanticus</name>
    <dbReference type="NCBI Taxonomy" id="1641875"/>
    <lineage>
        <taxon>Bacteria</taxon>
        <taxon>Pseudomonadati</taxon>
        <taxon>Pseudomonadota</taxon>
        <taxon>Alphaproteobacteria</taxon>
        <taxon>Rhodobacterales</taxon>
        <taxon>Roseobacteraceae</taxon>
        <taxon>Roseovarius</taxon>
    </lineage>
</organism>
<dbReference type="SUPFAM" id="SSF101386">
    <property type="entry name" value="all-alpha NTP pyrophosphatases"/>
    <property type="match status" value="1"/>
</dbReference>
<evidence type="ECO:0000313" key="2">
    <source>
        <dbReference type="EMBL" id="KRS10644.1"/>
    </source>
</evidence>
<dbReference type="Proteomes" id="UP000051295">
    <property type="component" value="Unassembled WGS sequence"/>
</dbReference>
<accession>A0A0T5NNU5</accession>
<keyword evidence="3" id="KW-1185">Reference proteome</keyword>
<gene>
    <name evidence="2" type="ORF">XM53_20140</name>
</gene>
<dbReference type="OrthoDB" id="5953925at2"/>
<dbReference type="CDD" id="cd11541">
    <property type="entry name" value="NTP-PPase_u4"/>
    <property type="match status" value="1"/>
</dbReference>
<dbReference type="Pfam" id="PF18722">
    <property type="entry name" value="MazG_C"/>
    <property type="match status" value="1"/>
</dbReference>
<dbReference type="InterPro" id="IPR041407">
    <property type="entry name" value="MazG_C"/>
</dbReference>
<protein>
    <submittedName>
        <fullName evidence="2">Pyrophosphatase</fullName>
    </submittedName>
</protein>
<proteinExistence type="predicted"/>
<name>A0A0T5NNU5_9RHOB</name>
<comment type="caution">
    <text evidence="2">The sequence shown here is derived from an EMBL/GenBank/DDBJ whole genome shotgun (WGS) entry which is preliminary data.</text>
</comment>